<evidence type="ECO:0000256" key="1">
    <source>
        <dbReference type="ARBA" id="ARBA00012167"/>
    </source>
</evidence>
<feature type="binding site" evidence="12">
    <location>
        <position position="65"/>
    </location>
    <ligand>
        <name>GTP</name>
        <dbReference type="ChEBI" id="CHEBI:37565"/>
    </ligand>
</feature>
<keyword evidence="3 12" id="KW-0949">S-adenosyl-L-methionine</keyword>
<feature type="binding site" evidence="12">
    <location>
        <position position="30"/>
    </location>
    <ligand>
        <name>[4Fe-4S] cluster</name>
        <dbReference type="ChEBI" id="CHEBI:49883"/>
        <label>1</label>
        <note>4Fe-4S-S-AdoMet</note>
    </ligand>
</feature>
<dbReference type="InterPro" id="IPR006638">
    <property type="entry name" value="Elp3/MiaA/NifB-like_rSAM"/>
</dbReference>
<name>A0A368NPT0_9GAMM</name>
<proteinExistence type="inferred from homology"/>
<feature type="binding site" evidence="12">
    <location>
        <position position="257"/>
    </location>
    <ligand>
        <name>[4Fe-4S] cluster</name>
        <dbReference type="ChEBI" id="CHEBI:49883"/>
        <label>2</label>
        <note>4Fe-4S-substrate</note>
    </ligand>
</feature>
<dbReference type="InterPro" id="IPR000385">
    <property type="entry name" value="MoaA_NifB_PqqE_Fe-S-bd_CS"/>
</dbReference>
<evidence type="ECO:0000256" key="6">
    <source>
        <dbReference type="ARBA" id="ARBA00023004"/>
    </source>
</evidence>
<dbReference type="InterPro" id="IPR013785">
    <property type="entry name" value="Aldolase_TIM"/>
</dbReference>
<organism evidence="14 15">
    <name type="scientific">Corallincola holothuriorum</name>
    <dbReference type="NCBI Taxonomy" id="2282215"/>
    <lineage>
        <taxon>Bacteria</taxon>
        <taxon>Pseudomonadati</taxon>
        <taxon>Pseudomonadota</taxon>
        <taxon>Gammaproteobacteria</taxon>
        <taxon>Alteromonadales</taxon>
        <taxon>Psychromonadaceae</taxon>
        <taxon>Corallincola</taxon>
    </lineage>
</organism>
<gene>
    <name evidence="12" type="primary">moaA</name>
    <name evidence="14" type="ORF">DU002_04215</name>
</gene>
<keyword evidence="4 12" id="KW-0479">Metal-binding</keyword>
<comment type="cofactor">
    <cofactor evidence="12">
        <name>[4Fe-4S] cluster</name>
        <dbReference type="ChEBI" id="CHEBI:49883"/>
    </cofactor>
    <text evidence="12">Binds 2 [4Fe-4S] clusters. Binds 1 [4Fe-4S] cluster coordinated with 3 cysteines and an exchangeable S-adenosyl-L-methionine and 1 [4Fe-4S] cluster coordinated with 3 cysteines and the GTP-derived substrate.</text>
</comment>
<dbReference type="FunFam" id="3.20.20.70:FF:000057">
    <property type="entry name" value="GTP 3',8-cyclase"/>
    <property type="match status" value="1"/>
</dbReference>
<dbReference type="Proteomes" id="UP000252558">
    <property type="component" value="Unassembled WGS sequence"/>
</dbReference>
<keyword evidence="7 12" id="KW-0411">Iron-sulfur</keyword>
<evidence type="ECO:0000256" key="5">
    <source>
        <dbReference type="ARBA" id="ARBA00022741"/>
    </source>
</evidence>
<keyword evidence="8 12" id="KW-0342">GTP-binding</keyword>
<sequence length="326" mass="36786">MTQLEDGFGRQFYYLRLSITDVCNFRCTYCLPDGYRPNGRNYFITQAEVARITRAFAALGTQKVRITGGEPTMRKDFTELLRTVADTPGITKVALTTNGYRLAKHAQEWRDAGLTHLNVSVDSLDPKMFHQITGENLFHEVMAGVDAALDAGFEQVKLNSVLLKGLNGKELDQFLDWIKTRPVEMRFIELMQTGEMDQFFERHHMSGEQIKQRMLQQGWQSVLREKDAGPAERFWHPDYAGKLGLIMPYSKDFCAGCNRLRVSAQGKLHLCLFGEGGVELRDLLAADEQQGELIARLQSALQTKRETHYLHQGDAGSTPHLASIGG</sequence>
<evidence type="ECO:0000256" key="12">
    <source>
        <dbReference type="HAMAP-Rule" id="MF_01225"/>
    </source>
</evidence>
<reference evidence="14 15" key="1">
    <citation type="submission" date="2018-07" db="EMBL/GenBank/DDBJ databases">
        <title>Corallincola holothuriorum sp. nov., a new facultative anaerobe isolated from sea cucumber Apostichopus japonicus.</title>
        <authorList>
            <person name="Xia H."/>
        </authorList>
    </citation>
    <scope>NUCLEOTIDE SEQUENCE [LARGE SCALE GENOMIC DNA]</scope>
    <source>
        <strain evidence="14 15">C4</strain>
    </source>
</reference>
<dbReference type="OrthoDB" id="9763993at2"/>
<dbReference type="GO" id="GO:0046872">
    <property type="term" value="F:metal ion binding"/>
    <property type="evidence" value="ECO:0007669"/>
    <property type="project" value="UniProtKB-KW"/>
</dbReference>
<dbReference type="SUPFAM" id="SSF102114">
    <property type="entry name" value="Radical SAM enzymes"/>
    <property type="match status" value="1"/>
</dbReference>
<evidence type="ECO:0000259" key="13">
    <source>
        <dbReference type="PROSITE" id="PS51918"/>
    </source>
</evidence>
<evidence type="ECO:0000256" key="8">
    <source>
        <dbReference type="ARBA" id="ARBA00023134"/>
    </source>
</evidence>
<evidence type="ECO:0000256" key="10">
    <source>
        <dbReference type="ARBA" id="ARBA00023239"/>
    </source>
</evidence>
<dbReference type="SFLD" id="SFLDS00029">
    <property type="entry name" value="Radical_SAM"/>
    <property type="match status" value="1"/>
</dbReference>
<keyword evidence="2 12" id="KW-0004">4Fe-4S</keyword>
<feature type="binding site" evidence="12">
    <location>
        <position position="23"/>
    </location>
    <ligand>
        <name>[4Fe-4S] cluster</name>
        <dbReference type="ChEBI" id="CHEBI:49883"/>
        <label>1</label>
        <note>4Fe-4S-S-AdoMet</note>
    </ligand>
</feature>
<feature type="binding site" evidence="12">
    <location>
        <position position="254"/>
    </location>
    <ligand>
        <name>[4Fe-4S] cluster</name>
        <dbReference type="ChEBI" id="CHEBI:49883"/>
        <label>2</label>
        <note>4Fe-4S-substrate</note>
    </ligand>
</feature>
<keyword evidence="15" id="KW-1185">Reference proteome</keyword>
<dbReference type="InterPro" id="IPR007197">
    <property type="entry name" value="rSAM"/>
</dbReference>
<feature type="binding site" evidence="12">
    <location>
        <position position="69"/>
    </location>
    <ligand>
        <name>S-adenosyl-L-methionine</name>
        <dbReference type="ChEBI" id="CHEBI:59789"/>
    </ligand>
</feature>
<feature type="binding site" evidence="12">
    <location>
        <position position="271"/>
    </location>
    <ligand>
        <name>[4Fe-4S] cluster</name>
        <dbReference type="ChEBI" id="CHEBI:49883"/>
        <label>2</label>
        <note>4Fe-4S-substrate</note>
    </ligand>
</feature>
<comment type="subunit">
    <text evidence="12">Monomer and homodimer.</text>
</comment>
<dbReference type="GO" id="GO:0006777">
    <property type="term" value="P:Mo-molybdopterin cofactor biosynthetic process"/>
    <property type="evidence" value="ECO:0007669"/>
    <property type="project" value="UniProtKB-UniRule"/>
</dbReference>
<feature type="binding site" evidence="12">
    <location>
        <position position="157"/>
    </location>
    <ligand>
        <name>GTP</name>
        <dbReference type="ChEBI" id="CHEBI:37565"/>
    </ligand>
</feature>
<feature type="binding site" evidence="12">
    <location>
        <begin position="259"/>
        <end position="261"/>
    </location>
    <ligand>
        <name>GTP</name>
        <dbReference type="ChEBI" id="CHEBI:37565"/>
    </ligand>
</feature>
<feature type="binding site" evidence="12">
    <location>
        <position position="96"/>
    </location>
    <ligand>
        <name>GTP</name>
        <dbReference type="ChEBI" id="CHEBI:37565"/>
    </ligand>
</feature>
<dbReference type="CDD" id="cd01335">
    <property type="entry name" value="Radical_SAM"/>
    <property type="match status" value="1"/>
</dbReference>
<dbReference type="InterPro" id="IPR010505">
    <property type="entry name" value="MoaA_twitch"/>
</dbReference>
<dbReference type="GO" id="GO:0061798">
    <property type="term" value="F:GTP 3',8'-cyclase activity"/>
    <property type="evidence" value="ECO:0007669"/>
    <property type="project" value="UniProtKB-UniRule"/>
</dbReference>
<feature type="binding site" evidence="12">
    <location>
        <position position="27"/>
    </location>
    <ligand>
        <name>[4Fe-4S] cluster</name>
        <dbReference type="ChEBI" id="CHEBI:49883"/>
        <label>1</label>
        <note>4Fe-4S-S-AdoMet</note>
    </ligand>
</feature>
<dbReference type="PROSITE" id="PS01305">
    <property type="entry name" value="MOAA_NIFB_PQQE"/>
    <property type="match status" value="1"/>
</dbReference>
<protein>
    <recommendedName>
        <fullName evidence="1 12">GTP 3',8-cyclase</fullName>
        <ecNumber evidence="1 12">4.1.99.22</ecNumber>
    </recommendedName>
    <alternativeName>
        <fullName evidence="12">Molybdenum cofactor biosynthesis protein A</fullName>
    </alternativeName>
</protein>
<comment type="pathway">
    <text evidence="12">Cofactor biosynthesis; molybdopterin biosynthesis.</text>
</comment>
<dbReference type="SFLD" id="SFLDG01383">
    <property type="entry name" value="cyclic_pyranopterin_phosphate"/>
    <property type="match status" value="1"/>
</dbReference>
<evidence type="ECO:0000256" key="4">
    <source>
        <dbReference type="ARBA" id="ARBA00022723"/>
    </source>
</evidence>
<dbReference type="PROSITE" id="PS51918">
    <property type="entry name" value="RADICAL_SAM"/>
    <property type="match status" value="1"/>
</dbReference>
<dbReference type="InterPro" id="IPR040064">
    <property type="entry name" value="MoaA-like"/>
</dbReference>
<feature type="binding site" evidence="12">
    <location>
        <position position="16"/>
    </location>
    <ligand>
        <name>GTP</name>
        <dbReference type="ChEBI" id="CHEBI:37565"/>
    </ligand>
</feature>
<feature type="binding site" evidence="12">
    <location>
        <position position="120"/>
    </location>
    <ligand>
        <name>S-adenosyl-L-methionine</name>
        <dbReference type="ChEBI" id="CHEBI:59789"/>
    </ligand>
</feature>
<evidence type="ECO:0000313" key="15">
    <source>
        <dbReference type="Proteomes" id="UP000252558"/>
    </source>
</evidence>
<evidence type="ECO:0000256" key="2">
    <source>
        <dbReference type="ARBA" id="ARBA00022485"/>
    </source>
</evidence>
<comment type="caution">
    <text evidence="14">The sequence shown here is derived from an EMBL/GenBank/DDBJ whole genome shotgun (WGS) entry which is preliminary data.</text>
</comment>
<dbReference type="SMART" id="SM00729">
    <property type="entry name" value="Elp3"/>
    <property type="match status" value="1"/>
</dbReference>
<dbReference type="AlphaFoldDB" id="A0A368NPT0"/>
<evidence type="ECO:0000256" key="7">
    <source>
        <dbReference type="ARBA" id="ARBA00023014"/>
    </source>
</evidence>
<dbReference type="InterPro" id="IPR050105">
    <property type="entry name" value="MoCo_biosynth_MoaA/MoaC"/>
</dbReference>
<dbReference type="RefSeq" id="WP_114337113.1">
    <property type="nucleotide sequence ID" value="NZ_QPID01000002.1"/>
</dbReference>
<evidence type="ECO:0000256" key="11">
    <source>
        <dbReference type="ARBA" id="ARBA00048697"/>
    </source>
</evidence>
<evidence type="ECO:0000313" key="14">
    <source>
        <dbReference type="EMBL" id="RCU51684.1"/>
    </source>
</evidence>
<evidence type="ECO:0000256" key="9">
    <source>
        <dbReference type="ARBA" id="ARBA00023150"/>
    </source>
</evidence>
<dbReference type="UniPathway" id="UPA00344"/>
<comment type="similarity">
    <text evidence="12">Belongs to the radical SAM superfamily. MoaA family.</text>
</comment>
<comment type="catalytic activity">
    <reaction evidence="11 12">
        <text>GTP + AH2 + S-adenosyl-L-methionine = (8S)-3',8-cyclo-7,8-dihydroguanosine 5'-triphosphate + 5'-deoxyadenosine + L-methionine + A + H(+)</text>
        <dbReference type="Rhea" id="RHEA:49576"/>
        <dbReference type="ChEBI" id="CHEBI:13193"/>
        <dbReference type="ChEBI" id="CHEBI:15378"/>
        <dbReference type="ChEBI" id="CHEBI:17319"/>
        <dbReference type="ChEBI" id="CHEBI:17499"/>
        <dbReference type="ChEBI" id="CHEBI:37565"/>
        <dbReference type="ChEBI" id="CHEBI:57844"/>
        <dbReference type="ChEBI" id="CHEBI:59789"/>
        <dbReference type="ChEBI" id="CHEBI:131766"/>
        <dbReference type="EC" id="4.1.99.22"/>
    </reaction>
</comment>
<dbReference type="EC" id="4.1.99.22" evidence="1 12"/>
<dbReference type="PANTHER" id="PTHR22960">
    <property type="entry name" value="MOLYBDOPTERIN COFACTOR SYNTHESIS PROTEIN A"/>
    <property type="match status" value="1"/>
</dbReference>
<dbReference type="GO" id="GO:0005525">
    <property type="term" value="F:GTP binding"/>
    <property type="evidence" value="ECO:0007669"/>
    <property type="project" value="UniProtKB-UniRule"/>
</dbReference>
<dbReference type="CDD" id="cd21117">
    <property type="entry name" value="Twitch_MoaA"/>
    <property type="match status" value="1"/>
</dbReference>
<dbReference type="SFLD" id="SFLDG01067">
    <property type="entry name" value="SPASM/twitch_domain_containing"/>
    <property type="match status" value="1"/>
</dbReference>
<feature type="binding site" evidence="12">
    <location>
        <position position="29"/>
    </location>
    <ligand>
        <name>S-adenosyl-L-methionine</name>
        <dbReference type="ChEBI" id="CHEBI:59789"/>
    </ligand>
</feature>
<dbReference type="NCBIfam" id="TIGR02666">
    <property type="entry name" value="moaA"/>
    <property type="match status" value="1"/>
</dbReference>
<dbReference type="PANTHER" id="PTHR22960:SF28">
    <property type="entry name" value="GTP 3',8-CYCLASE"/>
    <property type="match status" value="1"/>
</dbReference>
<keyword evidence="9 12" id="KW-0501">Molybdenum cofactor biosynthesis</keyword>
<accession>A0A368NPT0</accession>
<dbReference type="GO" id="GO:0061799">
    <property type="term" value="F:cyclic pyranopterin monophosphate synthase activity"/>
    <property type="evidence" value="ECO:0007669"/>
    <property type="project" value="TreeGrafter"/>
</dbReference>
<dbReference type="GO" id="GO:0051539">
    <property type="term" value="F:4 iron, 4 sulfur cluster binding"/>
    <property type="evidence" value="ECO:0007669"/>
    <property type="project" value="UniProtKB-UniRule"/>
</dbReference>
<keyword evidence="5 12" id="KW-0547">Nucleotide-binding</keyword>
<feature type="domain" description="Radical SAM core" evidence="13">
    <location>
        <begin position="7"/>
        <end position="231"/>
    </location>
</feature>
<dbReference type="EMBL" id="QPID01000002">
    <property type="protein sequence ID" value="RCU51684.1"/>
    <property type="molecule type" value="Genomic_DNA"/>
</dbReference>
<dbReference type="SFLD" id="SFLDG01386">
    <property type="entry name" value="main_SPASM_domain-containing"/>
    <property type="match status" value="1"/>
</dbReference>
<comment type="function">
    <text evidence="12">Catalyzes the cyclization of GTP to (8S)-3',8-cyclo-7,8-dihydroguanosine 5'-triphosphate.</text>
</comment>
<evidence type="ECO:0000256" key="3">
    <source>
        <dbReference type="ARBA" id="ARBA00022691"/>
    </source>
</evidence>
<keyword evidence="6 12" id="KW-0408">Iron</keyword>
<dbReference type="Pfam" id="PF06463">
    <property type="entry name" value="Mob_synth_C"/>
    <property type="match status" value="1"/>
</dbReference>
<dbReference type="Gene3D" id="3.20.20.70">
    <property type="entry name" value="Aldolase class I"/>
    <property type="match status" value="1"/>
</dbReference>
<dbReference type="Pfam" id="PF04055">
    <property type="entry name" value="Radical_SAM"/>
    <property type="match status" value="1"/>
</dbReference>
<dbReference type="InterPro" id="IPR013483">
    <property type="entry name" value="MoaA"/>
</dbReference>
<dbReference type="GO" id="GO:1904047">
    <property type="term" value="F:S-adenosyl-L-methionine binding"/>
    <property type="evidence" value="ECO:0007669"/>
    <property type="project" value="UniProtKB-UniRule"/>
</dbReference>
<dbReference type="HAMAP" id="MF_01225_B">
    <property type="entry name" value="MoaA_B"/>
    <property type="match status" value="1"/>
</dbReference>
<keyword evidence="10 12" id="KW-0456">Lyase</keyword>
<dbReference type="InterPro" id="IPR058240">
    <property type="entry name" value="rSAM_sf"/>
</dbReference>
<feature type="binding site" evidence="12">
    <location>
        <position position="191"/>
    </location>
    <ligand>
        <name>S-adenosyl-L-methionine</name>
        <dbReference type="ChEBI" id="CHEBI:59789"/>
    </ligand>
</feature>